<reference evidence="2 3" key="1">
    <citation type="journal article" date="2019" name="Commun. Biol.">
        <title>The bagworm genome reveals a unique fibroin gene that provides high tensile strength.</title>
        <authorList>
            <person name="Kono N."/>
            <person name="Nakamura H."/>
            <person name="Ohtoshi R."/>
            <person name="Tomita M."/>
            <person name="Numata K."/>
            <person name="Arakawa K."/>
        </authorList>
    </citation>
    <scope>NUCLEOTIDE SEQUENCE [LARGE SCALE GENOMIC DNA]</scope>
</reference>
<evidence type="ECO:0000313" key="2">
    <source>
        <dbReference type="EMBL" id="GBP67203.1"/>
    </source>
</evidence>
<proteinExistence type="predicted"/>
<protein>
    <submittedName>
        <fullName evidence="2">Uncharacterized protein</fullName>
    </submittedName>
</protein>
<feature type="compositionally biased region" description="Polar residues" evidence="1">
    <location>
        <begin position="10"/>
        <end position="26"/>
    </location>
</feature>
<sequence>MSFRAIRAWSSPSMDTRNPKGVTSGSIHRISVGGEWMKGESGYRGGSGLPELPFTERNEQRKMLFAARDRSNVPCAYPSGGIAVGPVIHHNVSNYLENDPNDFEGNF</sequence>
<comment type="caution">
    <text evidence="2">The sequence shown here is derived from an EMBL/GenBank/DDBJ whole genome shotgun (WGS) entry which is preliminary data.</text>
</comment>
<name>A0A4C1XVU0_EUMVA</name>
<evidence type="ECO:0000256" key="1">
    <source>
        <dbReference type="SAM" id="MobiDB-lite"/>
    </source>
</evidence>
<organism evidence="2 3">
    <name type="scientific">Eumeta variegata</name>
    <name type="common">Bagworm moth</name>
    <name type="synonym">Eumeta japonica</name>
    <dbReference type="NCBI Taxonomy" id="151549"/>
    <lineage>
        <taxon>Eukaryota</taxon>
        <taxon>Metazoa</taxon>
        <taxon>Ecdysozoa</taxon>
        <taxon>Arthropoda</taxon>
        <taxon>Hexapoda</taxon>
        <taxon>Insecta</taxon>
        <taxon>Pterygota</taxon>
        <taxon>Neoptera</taxon>
        <taxon>Endopterygota</taxon>
        <taxon>Lepidoptera</taxon>
        <taxon>Glossata</taxon>
        <taxon>Ditrysia</taxon>
        <taxon>Tineoidea</taxon>
        <taxon>Psychidae</taxon>
        <taxon>Oiketicinae</taxon>
        <taxon>Eumeta</taxon>
    </lineage>
</organism>
<dbReference type="EMBL" id="BGZK01000976">
    <property type="protein sequence ID" value="GBP67203.1"/>
    <property type="molecule type" value="Genomic_DNA"/>
</dbReference>
<evidence type="ECO:0000313" key="3">
    <source>
        <dbReference type="Proteomes" id="UP000299102"/>
    </source>
</evidence>
<dbReference type="AlphaFoldDB" id="A0A4C1XVU0"/>
<keyword evidence="3" id="KW-1185">Reference proteome</keyword>
<gene>
    <name evidence="2" type="ORF">EVAR_47762_1</name>
</gene>
<accession>A0A4C1XVU0</accession>
<feature type="region of interest" description="Disordered" evidence="1">
    <location>
        <begin position="1"/>
        <end position="29"/>
    </location>
</feature>
<dbReference type="Proteomes" id="UP000299102">
    <property type="component" value="Unassembled WGS sequence"/>
</dbReference>